<reference evidence="6" key="1">
    <citation type="submission" date="2022-03" db="EMBL/GenBank/DDBJ databases">
        <authorList>
            <person name="Martin C."/>
        </authorList>
    </citation>
    <scope>NUCLEOTIDE SEQUENCE</scope>
</reference>
<evidence type="ECO:0000256" key="1">
    <source>
        <dbReference type="ARBA" id="ARBA00009809"/>
    </source>
</evidence>
<dbReference type="InterPro" id="IPR017853">
    <property type="entry name" value="GH"/>
</dbReference>
<evidence type="ECO:0000313" key="7">
    <source>
        <dbReference type="Proteomes" id="UP000749559"/>
    </source>
</evidence>
<accession>A0A8J1TWX1</accession>
<dbReference type="SUPFAM" id="SSF51445">
    <property type="entry name" value="(Trans)glycosidases"/>
    <property type="match status" value="1"/>
</dbReference>
<protein>
    <recommendedName>
        <fullName evidence="4">Beta-galactosidase</fullName>
        <ecNumber evidence="4">3.2.1.23</ecNumber>
    </recommendedName>
</protein>
<dbReference type="SUPFAM" id="SSF49785">
    <property type="entry name" value="Galactose-binding domain-like"/>
    <property type="match status" value="1"/>
</dbReference>
<dbReference type="PANTHER" id="PTHR23421">
    <property type="entry name" value="BETA-GALACTOSIDASE RELATED"/>
    <property type="match status" value="1"/>
</dbReference>
<comment type="similarity">
    <text evidence="1 5">Belongs to the glycosyl hydrolase 35 family.</text>
</comment>
<dbReference type="FunFam" id="2.60.120.260:FF:000049">
    <property type="entry name" value="Beta-galactosidase"/>
    <property type="match status" value="1"/>
</dbReference>
<evidence type="ECO:0000256" key="4">
    <source>
        <dbReference type="RuleBase" id="RU000675"/>
    </source>
</evidence>
<keyword evidence="7" id="KW-1185">Reference proteome</keyword>
<dbReference type="GO" id="GO:0004565">
    <property type="term" value="F:beta-galactosidase activity"/>
    <property type="evidence" value="ECO:0007669"/>
    <property type="project" value="UniProtKB-EC"/>
</dbReference>
<dbReference type="InterPro" id="IPR001944">
    <property type="entry name" value="Glycoside_Hdrlase_35"/>
</dbReference>
<comment type="catalytic activity">
    <reaction evidence="4">
        <text>Hydrolysis of terminal non-reducing beta-D-galactose residues in beta-D-galactosides.</text>
        <dbReference type="EC" id="3.2.1.23"/>
    </reaction>
</comment>
<dbReference type="PIRSF" id="PIRSF006336">
    <property type="entry name" value="B-gal"/>
    <property type="match status" value="1"/>
</dbReference>
<dbReference type="InterPro" id="IPR008979">
    <property type="entry name" value="Galactose-bd-like_sf"/>
</dbReference>
<dbReference type="EC" id="3.2.1.23" evidence="4"/>
<dbReference type="InterPro" id="IPR048913">
    <property type="entry name" value="BetaGal_gal-bd"/>
</dbReference>
<dbReference type="PRINTS" id="PR00742">
    <property type="entry name" value="GLHYDRLASE35"/>
</dbReference>
<dbReference type="Gene3D" id="3.20.20.80">
    <property type="entry name" value="Glycosidases"/>
    <property type="match status" value="1"/>
</dbReference>
<dbReference type="PROSITE" id="PS01182">
    <property type="entry name" value="GLYCOSYL_HYDROL_F35"/>
    <property type="match status" value="1"/>
</dbReference>
<keyword evidence="3 4" id="KW-0326">Glycosidase</keyword>
<dbReference type="InterPro" id="IPR026283">
    <property type="entry name" value="B-gal_1-like"/>
</dbReference>
<dbReference type="Pfam" id="PF01301">
    <property type="entry name" value="Glyco_hydro_35"/>
    <property type="match status" value="1"/>
</dbReference>
<gene>
    <name evidence="6" type="ORF">OFUS_LOCUS21625</name>
</gene>
<dbReference type="Proteomes" id="UP000749559">
    <property type="component" value="Unassembled WGS sequence"/>
</dbReference>
<evidence type="ECO:0000313" key="6">
    <source>
        <dbReference type="EMBL" id="CAH1797318.1"/>
    </source>
</evidence>
<dbReference type="AlphaFoldDB" id="A0A8J1TWX1"/>
<evidence type="ECO:0000256" key="5">
    <source>
        <dbReference type="RuleBase" id="RU003679"/>
    </source>
</evidence>
<evidence type="ECO:0000256" key="3">
    <source>
        <dbReference type="ARBA" id="ARBA00023295"/>
    </source>
</evidence>
<dbReference type="InterPro" id="IPR048912">
    <property type="entry name" value="BetaGal1-like_ABD1"/>
</dbReference>
<dbReference type="EMBL" id="CAIIXF020000010">
    <property type="protein sequence ID" value="CAH1797318.1"/>
    <property type="molecule type" value="Genomic_DNA"/>
</dbReference>
<evidence type="ECO:0000256" key="2">
    <source>
        <dbReference type="ARBA" id="ARBA00022801"/>
    </source>
</evidence>
<dbReference type="GO" id="GO:0005975">
    <property type="term" value="P:carbohydrate metabolic process"/>
    <property type="evidence" value="ECO:0007669"/>
    <property type="project" value="InterPro"/>
</dbReference>
<sequence>MNVFTLRREHKIRLLFLTGITFLAYLFFSQIGFFRSFKLQKVFFISIFRKDVAHFDRQPLYEPENEFDLQEDVNIKELTKPVTPQGLVARKRSFYLNNQRMYIYSGALHYFRVVPEYWRDRLLKLKACGLNTVETYVPWNLHEETKGTFNFEGLLDLRMFIKMAQDVGLYVIFRPGPYICSEWDLGGLPSWLLHDPKMKLRSTYQPFLDAVDAYFRHLIPLVADLQYTKGGPIIAFQIENEYGSYGRDQKYMKAIKELLEQHGVVELMFTSDNDQGIDKGSMPGVLATANLKSMDWFIRMKAKLKSRQPDKPFMVMEFWTGWFDHWGEKHHTWNSTEYEKVLREIVASGGSVNLYMFHGGTNFGFMNGANYPYAPTVTSYDYDAILTESGGLTSKFQKTRDVLRKYAPKGQVPKNLPTPLDPPSTFAYGMLTVVAHLNLEAILSEAKVIKSYDVMAMELLNANEGSGQGYGFILYRNKINSGRKLRLAGKVTDRAQILIDGRQIATYDWTDKDRSIDLAGVKSSTNLDILVENLGRVNYGKALDFQRKGLTRDVYLDNNKLVNWEIYPLEFKSIFISSILSSKAWQSSLPLGNPPGFYKVLLQISGIPRDTFISMQDWKKGVVFVNHFNIGRYWDIGPQKTLYIPGPLLRTGENEILIFELHKPNVHVILQDKPVLG</sequence>
<dbReference type="OrthoDB" id="1657402at2759"/>
<dbReference type="Gene3D" id="2.60.120.260">
    <property type="entry name" value="Galactose-binding domain-like"/>
    <property type="match status" value="2"/>
</dbReference>
<proteinExistence type="inferred from homology"/>
<organism evidence="6 7">
    <name type="scientific">Owenia fusiformis</name>
    <name type="common">Polychaete worm</name>
    <dbReference type="NCBI Taxonomy" id="6347"/>
    <lineage>
        <taxon>Eukaryota</taxon>
        <taxon>Metazoa</taxon>
        <taxon>Spiralia</taxon>
        <taxon>Lophotrochozoa</taxon>
        <taxon>Annelida</taxon>
        <taxon>Polychaeta</taxon>
        <taxon>Sedentaria</taxon>
        <taxon>Canalipalpata</taxon>
        <taxon>Sabellida</taxon>
        <taxon>Oweniida</taxon>
        <taxon>Oweniidae</taxon>
        <taxon>Owenia</taxon>
    </lineage>
</organism>
<comment type="caution">
    <text evidence="6">The sequence shown here is derived from an EMBL/GenBank/DDBJ whole genome shotgun (WGS) entry which is preliminary data.</text>
</comment>
<dbReference type="Pfam" id="PF21317">
    <property type="entry name" value="BetaGal_ABD_1"/>
    <property type="match status" value="1"/>
</dbReference>
<dbReference type="InterPro" id="IPR019801">
    <property type="entry name" value="Glyco_hydro_35_CS"/>
</dbReference>
<name>A0A8J1TWX1_OWEFU</name>
<dbReference type="FunFam" id="3.20.20.80:FF:000036">
    <property type="entry name" value="Beta-galactosidase"/>
    <property type="match status" value="1"/>
</dbReference>
<dbReference type="Pfam" id="PF21467">
    <property type="entry name" value="BetaGal_gal-bd"/>
    <property type="match status" value="1"/>
</dbReference>
<dbReference type="InterPro" id="IPR031330">
    <property type="entry name" value="Gly_Hdrlase_35_cat"/>
</dbReference>
<keyword evidence="2 4" id="KW-0378">Hydrolase</keyword>